<keyword evidence="3" id="KW-0677">Repeat</keyword>
<dbReference type="InterPro" id="IPR036508">
    <property type="entry name" value="Chitin-bd_dom_sf"/>
</dbReference>
<protein>
    <recommendedName>
        <fullName evidence="8">Chitin-binding type-2 domain-containing protein</fullName>
    </recommendedName>
</protein>
<gene>
    <name evidence="9" type="ORF">PYW07_016105</name>
</gene>
<feature type="domain" description="Chitin-binding type-2" evidence="8">
    <location>
        <begin position="726"/>
        <end position="785"/>
    </location>
</feature>
<dbReference type="EMBL" id="JARGEI010000010">
    <property type="protein sequence ID" value="KAJ8725147.1"/>
    <property type="molecule type" value="Genomic_DNA"/>
</dbReference>
<dbReference type="PANTHER" id="PTHR23301:SF0">
    <property type="entry name" value="CHITIN-BINDING TYPE-2 DOMAIN-CONTAINING PROTEIN-RELATED"/>
    <property type="match status" value="1"/>
</dbReference>
<reference evidence="9" key="1">
    <citation type="submission" date="2023-03" db="EMBL/GenBank/DDBJ databases">
        <title>Chromosome-level genomes of two armyworms, Mythimna separata and Mythimna loreyi, provide insights into the biosynthesis and reception of sex pheromones.</title>
        <authorList>
            <person name="Zhao H."/>
        </authorList>
    </citation>
    <scope>NUCLEOTIDE SEQUENCE</scope>
    <source>
        <strain evidence="9">BeijingLab</strain>
        <tissue evidence="9">Pupa</tissue>
    </source>
</reference>
<keyword evidence="2 7" id="KW-0732">Signal</keyword>
<name>A0AAD7YRN7_MYTSE</name>
<dbReference type="InterPro" id="IPR051940">
    <property type="entry name" value="Chitin_bind-dev_reg"/>
</dbReference>
<feature type="domain" description="Chitin-binding type-2" evidence="8">
    <location>
        <begin position="217"/>
        <end position="276"/>
    </location>
</feature>
<dbReference type="SUPFAM" id="SSF57625">
    <property type="entry name" value="Invertebrate chitin-binding proteins"/>
    <property type="match status" value="9"/>
</dbReference>
<feature type="domain" description="Chitin-binding type-2" evidence="8">
    <location>
        <begin position="504"/>
        <end position="563"/>
    </location>
</feature>
<evidence type="ECO:0000256" key="5">
    <source>
        <dbReference type="ARBA" id="ARBA00023180"/>
    </source>
</evidence>
<dbReference type="InterPro" id="IPR002557">
    <property type="entry name" value="Chitin-bd_dom"/>
</dbReference>
<feature type="domain" description="Chitin-binding type-2" evidence="8">
    <location>
        <begin position="870"/>
        <end position="929"/>
    </location>
</feature>
<organism evidence="9 10">
    <name type="scientific">Mythimna separata</name>
    <name type="common">Oriental armyworm</name>
    <name type="synonym">Pseudaletia separata</name>
    <dbReference type="NCBI Taxonomy" id="271217"/>
    <lineage>
        <taxon>Eukaryota</taxon>
        <taxon>Metazoa</taxon>
        <taxon>Ecdysozoa</taxon>
        <taxon>Arthropoda</taxon>
        <taxon>Hexapoda</taxon>
        <taxon>Insecta</taxon>
        <taxon>Pterygota</taxon>
        <taxon>Neoptera</taxon>
        <taxon>Endopterygota</taxon>
        <taxon>Lepidoptera</taxon>
        <taxon>Glossata</taxon>
        <taxon>Ditrysia</taxon>
        <taxon>Noctuoidea</taxon>
        <taxon>Noctuidae</taxon>
        <taxon>Noctuinae</taxon>
        <taxon>Hadenini</taxon>
        <taxon>Mythimna</taxon>
    </lineage>
</organism>
<feature type="domain" description="Chitin-binding type-2" evidence="8">
    <location>
        <begin position="288"/>
        <end position="347"/>
    </location>
</feature>
<evidence type="ECO:0000313" key="9">
    <source>
        <dbReference type="EMBL" id="KAJ8725147.1"/>
    </source>
</evidence>
<dbReference type="PROSITE" id="PS50940">
    <property type="entry name" value="CHIT_BIND_II"/>
    <property type="match status" value="11"/>
</dbReference>
<dbReference type="GO" id="GO:0005576">
    <property type="term" value="C:extracellular region"/>
    <property type="evidence" value="ECO:0007669"/>
    <property type="project" value="InterPro"/>
</dbReference>
<keyword evidence="10" id="KW-1185">Reference proteome</keyword>
<dbReference type="PANTHER" id="PTHR23301">
    <property type="entry name" value="CHITIN BINDING PERITROPHIN-A"/>
    <property type="match status" value="1"/>
</dbReference>
<evidence type="ECO:0000256" key="4">
    <source>
        <dbReference type="ARBA" id="ARBA00023157"/>
    </source>
</evidence>
<evidence type="ECO:0000256" key="6">
    <source>
        <dbReference type="SAM" id="MobiDB-lite"/>
    </source>
</evidence>
<feature type="region of interest" description="Disordered" evidence="6">
    <location>
        <begin position="58"/>
        <end position="87"/>
    </location>
</feature>
<evidence type="ECO:0000256" key="7">
    <source>
        <dbReference type="SAM" id="SignalP"/>
    </source>
</evidence>
<evidence type="ECO:0000256" key="3">
    <source>
        <dbReference type="ARBA" id="ARBA00022737"/>
    </source>
</evidence>
<keyword evidence="1" id="KW-0147">Chitin-binding</keyword>
<evidence type="ECO:0000259" key="8">
    <source>
        <dbReference type="PROSITE" id="PS50940"/>
    </source>
</evidence>
<feature type="chain" id="PRO_5042125914" description="Chitin-binding type-2 domain-containing protein" evidence="7">
    <location>
        <begin position="22"/>
        <end position="997"/>
    </location>
</feature>
<dbReference type="AlphaFoldDB" id="A0AAD7YRN7"/>
<feature type="domain" description="Chitin-binding type-2" evidence="8">
    <location>
        <begin position="578"/>
        <end position="637"/>
    </location>
</feature>
<feature type="compositionally biased region" description="Low complexity" evidence="6">
    <location>
        <begin position="66"/>
        <end position="79"/>
    </location>
</feature>
<dbReference type="Proteomes" id="UP001231518">
    <property type="component" value="Chromosome 7"/>
</dbReference>
<feature type="domain" description="Chitin-binding type-2" evidence="8">
    <location>
        <begin position="362"/>
        <end position="421"/>
    </location>
</feature>
<sequence>MQRKITFAVFLIFIAVWKTNAASINTASSGDSQSSSDKTSLSNSTGFITNETSVSTKNAKRTTNVTDSSITDDASTTYSGNTTELSSTENLTVEDDITNITETTVVTNITSYTNSTEDIISTDITDIITTVIVTNTTITTITIDGNETTIATTTLNSTDIVETTSIDDTRNATMYLISKNSSDVTTSLRLSDVSNKTIISSSTNTTTGLTVDTTNSVLICTSQGFIVDKDSTNCTTYIECIENENGKYTETKYTCPDNSLYNPDTTICDFDYECPTPPKPPLKPPPKPPTCTSQGFFVDSESKNCTSYVECIQNEDGNYTRTVYTCPDNSLYNPDTTICDFDYECPTPPKPPIKPPPKPPATFVCTSQGFFVDSESKNCSSYVECIQNEGGNYTRTVYICPDNSLFNPDTTICDFDYECPTPPKPPLKPSPKPPTCTSQGFFVDSESKNCSSYVECIQNEDGNYTRTVYTCPDNSLFNPNTTICDFDYECPTPPKPPLKPSPKPPTCTSQGFFVDSESKNCSSYVECIQNEDGNYTRTIYTCPDNSLFNPNTTICDFDYECPTPPKPPIKPPPKPPITLVCTSQGFFVDSESKNCSSYVECIQNEDGNYTRTVYTCPDNSLFNPNTTICDFDYECPTPPKPPLKPSPKPPTCTSQGFFVDSESKNCSSYVECIQNEDGNYTRTVYTCPDNSLFNPNTTICDFDYECPAPPKPPLKPPPKPPTTKPALVCTSQGFFVDSESKNCSSYVECIQNEDGNYTRTVYTCPDNSLFNPNTTICDFDYECPTPLKPPLKPPPKPPTCTSQGFFVDSESKNCTSYVECIQNEDGNYTQTVYTCPDNSLFNPNTTICDFDYECPTPPKPPPKPHSTNSTSICTSQGFFVDSGSNNCTTYVECIQNENGNYTETIYNCPENTRYNPDKSFCDSDYQCPTNSSDSGSNTFTCSSVGRFANSADSTCQTYYNCVLLSNGTYILNEYTCPSVSVFDPVNKYCTTAYACAA</sequence>
<accession>A0AAD7YRN7</accession>
<evidence type="ECO:0000313" key="10">
    <source>
        <dbReference type="Proteomes" id="UP001231518"/>
    </source>
</evidence>
<feature type="domain" description="Chitin-binding type-2" evidence="8">
    <location>
        <begin position="433"/>
        <end position="492"/>
    </location>
</feature>
<feature type="domain" description="Chitin-binding type-2" evidence="8">
    <location>
        <begin position="797"/>
        <end position="856"/>
    </location>
</feature>
<feature type="domain" description="Chitin-binding type-2" evidence="8">
    <location>
        <begin position="938"/>
        <end position="997"/>
    </location>
</feature>
<dbReference type="Gene3D" id="2.170.140.10">
    <property type="entry name" value="Chitin binding domain"/>
    <property type="match status" value="11"/>
</dbReference>
<feature type="domain" description="Chitin-binding type-2" evidence="8">
    <location>
        <begin position="649"/>
        <end position="708"/>
    </location>
</feature>
<evidence type="ECO:0000256" key="1">
    <source>
        <dbReference type="ARBA" id="ARBA00022669"/>
    </source>
</evidence>
<dbReference type="Pfam" id="PF01607">
    <property type="entry name" value="CBM_14"/>
    <property type="match status" value="9"/>
</dbReference>
<proteinExistence type="predicted"/>
<comment type="caution">
    <text evidence="9">The sequence shown here is derived from an EMBL/GenBank/DDBJ whole genome shotgun (WGS) entry which is preliminary data.</text>
</comment>
<keyword evidence="4" id="KW-1015">Disulfide bond</keyword>
<keyword evidence="5" id="KW-0325">Glycoprotein</keyword>
<dbReference type="SMART" id="SM00494">
    <property type="entry name" value="ChtBD2"/>
    <property type="match status" value="11"/>
</dbReference>
<feature type="signal peptide" evidence="7">
    <location>
        <begin position="1"/>
        <end position="21"/>
    </location>
</feature>
<dbReference type="GO" id="GO:0008061">
    <property type="term" value="F:chitin binding"/>
    <property type="evidence" value="ECO:0007669"/>
    <property type="project" value="UniProtKB-KW"/>
</dbReference>
<evidence type="ECO:0000256" key="2">
    <source>
        <dbReference type="ARBA" id="ARBA00022729"/>
    </source>
</evidence>